<accession>D6ZBD3</accession>
<gene>
    <name evidence="2" type="ordered locus">Srot_2441</name>
</gene>
<proteinExistence type="predicted"/>
<sequence length="263" mass="27598">MPFIGKMEHALRRSAGPGEVREISPQRGELLRQLADLFVKAFPSTAHPGFRKTVQAVTASLDGELRAISAAPPGGEAFRIVRAVTVGAAASHGAPSSWASVDDAANQALDTQVLLLASLAGRPFAWRDEQGGRLVANLVPAWGAELSGPHAADSLPQGTVRTVLLVCVRNPRAVAVEIASNGPGSPEHTPPPRPRRVLLRSGDCLFAGNTSVRVEQPDEADQSLAAGLWLKRVGVVISAPRPRRALADSSGLHEADDFFGAAS</sequence>
<reference evidence="2 3" key="1">
    <citation type="journal article" date="2010" name="Stand. Genomic Sci.">
        <title>Complete genome sequence of Segniliparus rotundus type strain (CDC 1076).</title>
        <authorList>
            <person name="Sikorski J."/>
            <person name="Lapidus A."/>
            <person name="Copeland A."/>
            <person name="Misra M."/>
            <person name="Glavina Del Rio T."/>
            <person name="Nolan M."/>
            <person name="Lucas S."/>
            <person name="Chen F."/>
            <person name="Tice H."/>
            <person name="Cheng J.F."/>
            <person name="Jando M."/>
            <person name="Schneider S."/>
            <person name="Bruce D."/>
            <person name="Goodwin L."/>
            <person name="Pitluck S."/>
            <person name="Liolios K."/>
            <person name="Mikhailova N."/>
            <person name="Pati A."/>
            <person name="Ivanova N."/>
            <person name="Mavromatis K."/>
            <person name="Chen A."/>
            <person name="Palaniappan K."/>
            <person name="Chertkov O."/>
            <person name="Land M."/>
            <person name="Hauser L."/>
            <person name="Chang Y.J."/>
            <person name="Jeffries C.D."/>
            <person name="Brettin T."/>
            <person name="Detter J.C."/>
            <person name="Han C."/>
            <person name="Rohde M."/>
            <person name="Goker M."/>
            <person name="Bristow J."/>
            <person name="Eisen J.A."/>
            <person name="Markowitz V."/>
            <person name="Hugenholtz P."/>
            <person name="Kyrpides N.C."/>
            <person name="Klenk H.P."/>
        </authorList>
    </citation>
    <scope>NUCLEOTIDE SEQUENCE [LARGE SCALE GENOMIC DNA]</scope>
    <source>
        <strain evidence="3">ATCC BAA-972 / CDC 1076 / CIP 108378 / DSM 44985 / JCM 13578</strain>
    </source>
</reference>
<dbReference type="Proteomes" id="UP000002247">
    <property type="component" value="Chromosome"/>
</dbReference>
<dbReference type="HOGENOM" id="CLU_1057238_0_0_11"/>
<dbReference type="STRING" id="640132.Srot_2441"/>
<dbReference type="Gene3D" id="3.60.130.10">
    <property type="entry name" value="Clavaminate synthase-like"/>
    <property type="match status" value="1"/>
</dbReference>
<name>D6ZBD3_SEGRD</name>
<dbReference type="KEGG" id="srt:Srot_2441"/>
<dbReference type="GO" id="GO:0016491">
    <property type="term" value="F:oxidoreductase activity"/>
    <property type="evidence" value="ECO:0007669"/>
    <property type="project" value="UniProtKB-KW"/>
</dbReference>
<evidence type="ECO:0000256" key="1">
    <source>
        <dbReference type="ARBA" id="ARBA00023002"/>
    </source>
</evidence>
<organism evidence="2 3">
    <name type="scientific">Segniliparus rotundus (strain ATCC BAA-972 / CDC 1076 / CIP 108378 / DSM 44985 / JCM 13578)</name>
    <dbReference type="NCBI Taxonomy" id="640132"/>
    <lineage>
        <taxon>Bacteria</taxon>
        <taxon>Bacillati</taxon>
        <taxon>Actinomycetota</taxon>
        <taxon>Actinomycetes</taxon>
        <taxon>Mycobacteriales</taxon>
        <taxon>Segniliparaceae</taxon>
        <taxon>Segniliparus</taxon>
    </lineage>
</organism>
<keyword evidence="3" id="KW-1185">Reference proteome</keyword>
<protein>
    <submittedName>
        <fullName evidence="2">Uncharacterized protein</fullName>
    </submittedName>
</protein>
<evidence type="ECO:0000313" key="2">
    <source>
        <dbReference type="EMBL" id="ADG98885.1"/>
    </source>
</evidence>
<dbReference type="AlphaFoldDB" id="D6ZBD3"/>
<evidence type="ECO:0000313" key="3">
    <source>
        <dbReference type="Proteomes" id="UP000002247"/>
    </source>
</evidence>
<dbReference type="EMBL" id="CP001958">
    <property type="protein sequence ID" value="ADG98885.1"/>
    <property type="molecule type" value="Genomic_DNA"/>
</dbReference>
<keyword evidence="1" id="KW-0560">Oxidoreductase</keyword>
<dbReference type="InterPro" id="IPR042098">
    <property type="entry name" value="TauD-like_sf"/>
</dbReference>